<reference evidence="6" key="1">
    <citation type="journal article" date="2015" name="Nat. Genet.">
        <title>The genome and transcriptome of the zoonotic hookworm Ancylostoma ceylanicum identify infection-specific gene families.</title>
        <authorList>
            <person name="Schwarz E.M."/>
            <person name="Hu Y."/>
            <person name="Antoshechkin I."/>
            <person name="Miller M.M."/>
            <person name="Sternberg P.W."/>
            <person name="Aroian R.V."/>
        </authorList>
    </citation>
    <scope>NUCLEOTIDE SEQUENCE</scope>
    <source>
        <strain evidence="6">HY135</strain>
    </source>
</reference>
<evidence type="ECO:0000256" key="2">
    <source>
        <dbReference type="ARBA" id="ARBA00022759"/>
    </source>
</evidence>
<dbReference type="EMBL" id="JARK01001366">
    <property type="protein sequence ID" value="EYC17458.1"/>
    <property type="molecule type" value="Genomic_DNA"/>
</dbReference>
<evidence type="ECO:0000313" key="5">
    <source>
        <dbReference type="EMBL" id="EYC17458.1"/>
    </source>
</evidence>
<dbReference type="Gene3D" id="3.30.70.270">
    <property type="match status" value="1"/>
</dbReference>
<keyword evidence="6" id="KW-1185">Reference proteome</keyword>
<sequence>MFHWSKEHDDAFEKLKDVMSKAPVLAQPDIEKARNGSRPFVIYTDASREGVGAVLAQEGDDGFLHPLYFASKSLTKAETNYHVTDKEALAVVYALKAAPAEILDSELRCAW</sequence>
<feature type="domain" description="Reverse transcriptase/retrotransposon-derived protein RNase H-like" evidence="4">
    <location>
        <begin position="4"/>
        <end position="98"/>
    </location>
</feature>
<dbReference type="GO" id="GO:0003964">
    <property type="term" value="F:RNA-directed DNA polymerase activity"/>
    <property type="evidence" value="ECO:0007669"/>
    <property type="project" value="UniProtKB-KW"/>
</dbReference>
<dbReference type="STRING" id="53326.A0A016USK5"/>
<evidence type="ECO:0000256" key="1">
    <source>
        <dbReference type="ARBA" id="ARBA00022722"/>
    </source>
</evidence>
<keyword evidence="3" id="KW-0808">Transferase</keyword>
<dbReference type="PANTHER" id="PTHR34072">
    <property type="entry name" value="ENZYMATIC POLYPROTEIN-RELATED"/>
    <property type="match status" value="1"/>
</dbReference>
<dbReference type="FunFam" id="3.10.20.370:FF:000001">
    <property type="entry name" value="Retrovirus-related Pol polyprotein from transposon 17.6-like protein"/>
    <property type="match status" value="1"/>
</dbReference>
<dbReference type="InterPro" id="IPR043502">
    <property type="entry name" value="DNA/RNA_pol_sf"/>
</dbReference>
<dbReference type="GO" id="GO:0004519">
    <property type="term" value="F:endonuclease activity"/>
    <property type="evidence" value="ECO:0007669"/>
    <property type="project" value="UniProtKB-KW"/>
</dbReference>
<evidence type="ECO:0000313" key="6">
    <source>
        <dbReference type="Proteomes" id="UP000024635"/>
    </source>
</evidence>
<accession>A0A016USK5</accession>
<organism evidence="5 6">
    <name type="scientific">Ancylostoma ceylanicum</name>
    <dbReference type="NCBI Taxonomy" id="53326"/>
    <lineage>
        <taxon>Eukaryota</taxon>
        <taxon>Metazoa</taxon>
        <taxon>Ecdysozoa</taxon>
        <taxon>Nematoda</taxon>
        <taxon>Chromadorea</taxon>
        <taxon>Rhabditida</taxon>
        <taxon>Rhabditina</taxon>
        <taxon>Rhabditomorpha</taxon>
        <taxon>Strongyloidea</taxon>
        <taxon>Ancylostomatidae</taxon>
        <taxon>Ancylostomatinae</taxon>
        <taxon>Ancylostoma</taxon>
    </lineage>
</organism>
<dbReference type="Proteomes" id="UP000024635">
    <property type="component" value="Unassembled WGS sequence"/>
</dbReference>
<keyword evidence="2" id="KW-0255">Endonuclease</keyword>
<keyword evidence="3" id="KW-0695">RNA-directed DNA polymerase</keyword>
<gene>
    <name evidence="5" type="primary">Acey_s0030.g2060</name>
    <name evidence="5" type="ORF">Y032_0030g2060</name>
</gene>
<proteinExistence type="predicted"/>
<comment type="caution">
    <text evidence="5">The sequence shown here is derived from an EMBL/GenBank/DDBJ whole genome shotgun (WGS) entry which is preliminary data.</text>
</comment>
<dbReference type="InterPro" id="IPR043128">
    <property type="entry name" value="Rev_trsase/Diguanyl_cyclase"/>
</dbReference>
<dbReference type="SUPFAM" id="SSF56672">
    <property type="entry name" value="DNA/RNA polymerases"/>
    <property type="match status" value="1"/>
</dbReference>
<evidence type="ECO:0000259" key="4">
    <source>
        <dbReference type="Pfam" id="PF17919"/>
    </source>
</evidence>
<dbReference type="Pfam" id="PF17919">
    <property type="entry name" value="RT_RNaseH_2"/>
    <property type="match status" value="1"/>
</dbReference>
<dbReference type="AlphaFoldDB" id="A0A016USK5"/>
<dbReference type="InterPro" id="IPR041577">
    <property type="entry name" value="RT_RNaseH_2"/>
</dbReference>
<protein>
    <recommendedName>
        <fullName evidence="4">Reverse transcriptase/retrotransposon-derived protein RNase H-like domain-containing protein</fullName>
    </recommendedName>
</protein>
<keyword evidence="2" id="KW-0378">Hydrolase</keyword>
<name>A0A016USK5_9BILA</name>
<keyword evidence="3" id="KW-0548">Nucleotidyltransferase</keyword>
<keyword evidence="1" id="KW-0540">Nuclease</keyword>
<dbReference type="Gene3D" id="3.10.20.370">
    <property type="match status" value="1"/>
</dbReference>
<dbReference type="OrthoDB" id="5920491at2759"/>
<evidence type="ECO:0000256" key="3">
    <source>
        <dbReference type="ARBA" id="ARBA00022918"/>
    </source>
</evidence>